<evidence type="ECO:0000313" key="2">
    <source>
        <dbReference type="Proteomes" id="UP000020773"/>
    </source>
</evidence>
<name>A0A015XCT3_BACFG</name>
<dbReference type="AlphaFoldDB" id="A0A015XCT3"/>
<dbReference type="EMBL" id="JGDB01000168">
    <property type="protein sequence ID" value="EXY90475.1"/>
    <property type="molecule type" value="Genomic_DNA"/>
</dbReference>
<dbReference type="PATRIC" id="fig|1339316.3.peg.2682"/>
<protein>
    <submittedName>
        <fullName evidence="1">Uncharacterized protein</fullName>
    </submittedName>
</protein>
<comment type="caution">
    <text evidence="1">The sequence shown here is derived from an EMBL/GenBank/DDBJ whole genome shotgun (WGS) entry which is preliminary data.</text>
</comment>
<accession>A0A015XCT3</accession>
<dbReference type="Proteomes" id="UP000020773">
    <property type="component" value="Unassembled WGS sequence"/>
</dbReference>
<reference evidence="1 2" key="1">
    <citation type="submission" date="2014-02" db="EMBL/GenBank/DDBJ databases">
        <authorList>
            <person name="Sears C."/>
            <person name="Carroll K."/>
            <person name="Sack B.R."/>
            <person name="Qadri F."/>
            <person name="Myers L.L."/>
            <person name="Chung G.-T."/>
            <person name="Escheverria P."/>
            <person name="Fraser C.M."/>
            <person name="Sadzewicz L."/>
            <person name="Shefchek K.A."/>
            <person name="Tallon L."/>
            <person name="Das S.P."/>
            <person name="Daugherty S."/>
            <person name="Mongodin E.F."/>
        </authorList>
    </citation>
    <scope>NUCLEOTIDE SEQUENCE [LARGE SCALE GENOMIC DNA]</scope>
    <source>
        <strain evidence="2">3998T(B)3</strain>
    </source>
</reference>
<sequence>MNFQAPPITESMFFISNISKQDQRVFFIEPKHSAATTGI</sequence>
<organism evidence="1 2">
    <name type="scientific">Bacteroides fragilis str. 3998T(B)3</name>
    <dbReference type="NCBI Taxonomy" id="1339316"/>
    <lineage>
        <taxon>Bacteria</taxon>
        <taxon>Pseudomonadati</taxon>
        <taxon>Bacteroidota</taxon>
        <taxon>Bacteroidia</taxon>
        <taxon>Bacteroidales</taxon>
        <taxon>Bacteroidaceae</taxon>
        <taxon>Bacteroides</taxon>
    </lineage>
</organism>
<proteinExistence type="predicted"/>
<evidence type="ECO:0000313" key="1">
    <source>
        <dbReference type="EMBL" id="EXY90475.1"/>
    </source>
</evidence>
<gene>
    <name evidence="1" type="ORF">M125_2804</name>
</gene>